<keyword evidence="3 6" id="KW-0812">Transmembrane</keyword>
<protein>
    <submittedName>
        <fullName evidence="8">Cation transporter</fullName>
    </submittedName>
</protein>
<feature type="transmembrane region" description="Helical" evidence="6">
    <location>
        <begin position="110"/>
        <end position="134"/>
    </location>
</feature>
<name>A0ABT1RRI5_9FIRM</name>
<keyword evidence="5 6" id="KW-0472">Membrane</keyword>
<evidence type="ECO:0000256" key="2">
    <source>
        <dbReference type="ARBA" id="ARBA00022448"/>
    </source>
</evidence>
<sequence>MDDSLRLEKRILKLSFAGSAAFLLAECIMAFITGSHAVLMDCVYDIADIVMLGPFMILVPLLYKPVSEKRPYGFSQVESLFIIIKCGLLIFITAQLIVESVQMILDGGHIVNAGVIAAFELGVSACCVIMYFTLNHLNKKYSSPTVKAELYIWKLDALSTMGVGAAFLIQLVLQRTPLVWLSPYIDPGIAVIMAVILLKEPLSMFIEGIKNLILFAPKKEVMEHVRKVADDCLAKYHFDINFVDVIKTGRKIWIEIYILQEDDLISISDLKQARSDMMEELEEDYNQVYIGLIPEIDAVQSA</sequence>
<feature type="transmembrane region" description="Helical" evidence="6">
    <location>
        <begin position="179"/>
        <end position="198"/>
    </location>
</feature>
<dbReference type="InterPro" id="IPR027469">
    <property type="entry name" value="Cation_efflux_TMD_sf"/>
</dbReference>
<proteinExistence type="predicted"/>
<comment type="subcellular location">
    <subcellularLocation>
        <location evidence="1">Membrane</location>
        <topology evidence="1">Multi-pass membrane protein</topology>
    </subcellularLocation>
</comment>
<reference evidence="8 9" key="1">
    <citation type="submission" date="2022-06" db="EMBL/GenBank/DDBJ databases">
        <title>Isolation of gut microbiota from human fecal samples.</title>
        <authorList>
            <person name="Pamer E.G."/>
            <person name="Barat B."/>
            <person name="Waligurski E."/>
            <person name="Medina S."/>
            <person name="Paddock L."/>
            <person name="Mostad J."/>
        </authorList>
    </citation>
    <scope>NUCLEOTIDE SEQUENCE [LARGE SCALE GENOMIC DNA]</scope>
    <source>
        <strain evidence="8 9">SL.3.17</strain>
    </source>
</reference>
<comment type="caution">
    <text evidence="8">The sequence shown here is derived from an EMBL/GenBank/DDBJ whole genome shotgun (WGS) entry which is preliminary data.</text>
</comment>
<dbReference type="EMBL" id="JANFXK010000016">
    <property type="protein sequence ID" value="MCQ4637815.1"/>
    <property type="molecule type" value="Genomic_DNA"/>
</dbReference>
<dbReference type="PANTHER" id="PTHR43840:SF15">
    <property type="entry name" value="MITOCHONDRIAL METAL TRANSPORTER 1-RELATED"/>
    <property type="match status" value="1"/>
</dbReference>
<dbReference type="Proteomes" id="UP001524502">
    <property type="component" value="Unassembled WGS sequence"/>
</dbReference>
<dbReference type="InterPro" id="IPR050291">
    <property type="entry name" value="CDF_Transporter"/>
</dbReference>
<feature type="transmembrane region" description="Helical" evidence="6">
    <location>
        <begin position="155"/>
        <end position="173"/>
    </location>
</feature>
<organism evidence="8 9">
    <name type="scientific">Anaerovorax odorimutans</name>
    <dbReference type="NCBI Taxonomy" id="109327"/>
    <lineage>
        <taxon>Bacteria</taxon>
        <taxon>Bacillati</taxon>
        <taxon>Bacillota</taxon>
        <taxon>Clostridia</taxon>
        <taxon>Peptostreptococcales</taxon>
        <taxon>Anaerovoracaceae</taxon>
        <taxon>Anaerovorax</taxon>
    </lineage>
</organism>
<dbReference type="SUPFAM" id="SSF161111">
    <property type="entry name" value="Cation efflux protein transmembrane domain-like"/>
    <property type="match status" value="1"/>
</dbReference>
<evidence type="ECO:0000256" key="6">
    <source>
        <dbReference type="SAM" id="Phobius"/>
    </source>
</evidence>
<dbReference type="RefSeq" id="WP_256132996.1">
    <property type="nucleotide sequence ID" value="NZ_JANFXK010000016.1"/>
</dbReference>
<keyword evidence="9" id="KW-1185">Reference proteome</keyword>
<evidence type="ECO:0000256" key="3">
    <source>
        <dbReference type="ARBA" id="ARBA00022692"/>
    </source>
</evidence>
<dbReference type="InterPro" id="IPR058533">
    <property type="entry name" value="Cation_efflux_TM"/>
</dbReference>
<evidence type="ECO:0000313" key="8">
    <source>
        <dbReference type="EMBL" id="MCQ4637815.1"/>
    </source>
</evidence>
<evidence type="ECO:0000256" key="5">
    <source>
        <dbReference type="ARBA" id="ARBA00023136"/>
    </source>
</evidence>
<gene>
    <name evidence="8" type="ORF">NE619_13855</name>
</gene>
<evidence type="ECO:0000259" key="7">
    <source>
        <dbReference type="Pfam" id="PF01545"/>
    </source>
</evidence>
<keyword evidence="2" id="KW-0813">Transport</keyword>
<dbReference type="Gene3D" id="1.20.1510.10">
    <property type="entry name" value="Cation efflux protein transmembrane domain"/>
    <property type="match status" value="1"/>
</dbReference>
<dbReference type="PANTHER" id="PTHR43840">
    <property type="entry name" value="MITOCHONDRIAL METAL TRANSPORTER 1-RELATED"/>
    <property type="match status" value="1"/>
</dbReference>
<feature type="domain" description="Cation efflux protein transmembrane" evidence="7">
    <location>
        <begin position="12"/>
        <end position="213"/>
    </location>
</feature>
<dbReference type="Pfam" id="PF01545">
    <property type="entry name" value="Cation_efflux"/>
    <property type="match status" value="1"/>
</dbReference>
<feature type="transmembrane region" description="Helical" evidence="6">
    <location>
        <begin position="12"/>
        <end position="32"/>
    </location>
</feature>
<keyword evidence="4 6" id="KW-1133">Transmembrane helix</keyword>
<feature type="transmembrane region" description="Helical" evidence="6">
    <location>
        <begin position="80"/>
        <end position="98"/>
    </location>
</feature>
<evidence type="ECO:0000313" key="9">
    <source>
        <dbReference type="Proteomes" id="UP001524502"/>
    </source>
</evidence>
<accession>A0ABT1RRI5</accession>
<evidence type="ECO:0000256" key="4">
    <source>
        <dbReference type="ARBA" id="ARBA00022989"/>
    </source>
</evidence>
<evidence type="ECO:0000256" key="1">
    <source>
        <dbReference type="ARBA" id="ARBA00004141"/>
    </source>
</evidence>